<keyword evidence="1" id="KW-1133">Transmembrane helix</keyword>
<comment type="caution">
    <text evidence="3">The sequence shown here is derived from an EMBL/GenBank/DDBJ whole genome shotgun (WGS) entry which is preliminary data.</text>
</comment>
<keyword evidence="4" id="KW-1185">Reference proteome</keyword>
<protein>
    <recommendedName>
        <fullName evidence="2">EamA domain-containing protein</fullName>
    </recommendedName>
</protein>
<evidence type="ECO:0000313" key="4">
    <source>
        <dbReference type="Proteomes" id="UP000218083"/>
    </source>
</evidence>
<feature type="transmembrane region" description="Helical" evidence="1">
    <location>
        <begin position="93"/>
        <end position="112"/>
    </location>
</feature>
<dbReference type="InterPro" id="IPR037185">
    <property type="entry name" value="EmrE-like"/>
</dbReference>
<dbReference type="GO" id="GO:0016020">
    <property type="term" value="C:membrane"/>
    <property type="evidence" value="ECO:0007669"/>
    <property type="project" value="InterPro"/>
</dbReference>
<organism evidence="3 4">
    <name type="scientific">Halorubrum salipaludis</name>
    <dbReference type="NCBI Taxonomy" id="2032630"/>
    <lineage>
        <taxon>Archaea</taxon>
        <taxon>Methanobacteriati</taxon>
        <taxon>Methanobacteriota</taxon>
        <taxon>Stenosarchaea group</taxon>
        <taxon>Halobacteria</taxon>
        <taxon>Halobacteriales</taxon>
        <taxon>Haloferacaceae</taxon>
        <taxon>Halorubrum</taxon>
    </lineage>
</organism>
<dbReference type="Proteomes" id="UP000218083">
    <property type="component" value="Unassembled WGS sequence"/>
</dbReference>
<feature type="transmembrane region" description="Helical" evidence="1">
    <location>
        <begin position="64"/>
        <end position="86"/>
    </location>
</feature>
<feature type="transmembrane region" description="Helical" evidence="1">
    <location>
        <begin position="33"/>
        <end position="52"/>
    </location>
</feature>
<feature type="transmembrane region" description="Helical" evidence="1">
    <location>
        <begin position="6"/>
        <end position="26"/>
    </location>
</feature>
<evidence type="ECO:0000313" key="3">
    <source>
        <dbReference type="EMBL" id="PAU82866.1"/>
    </source>
</evidence>
<dbReference type="OrthoDB" id="312690at2157"/>
<reference evidence="3 4" key="1">
    <citation type="submission" date="2017-08" db="EMBL/GenBank/DDBJ databases">
        <title>The strain WRN001 was isolated from Binhai saline alkaline soil, Tianjin, China.</title>
        <authorList>
            <person name="Liu D."/>
            <person name="Zhang G."/>
        </authorList>
    </citation>
    <scope>NUCLEOTIDE SEQUENCE [LARGE SCALE GENOMIC DNA]</scope>
    <source>
        <strain evidence="3 4">WN019</strain>
    </source>
</reference>
<keyword evidence="1" id="KW-0812">Transmembrane</keyword>
<dbReference type="AlphaFoldDB" id="A0A2A2FBM8"/>
<dbReference type="InterPro" id="IPR000620">
    <property type="entry name" value="EamA_dom"/>
</dbReference>
<accession>A0A2A2FBM8</accession>
<gene>
    <name evidence="3" type="ORF">CK500_12095</name>
</gene>
<evidence type="ECO:0000256" key="1">
    <source>
        <dbReference type="SAM" id="Phobius"/>
    </source>
</evidence>
<feature type="transmembrane region" description="Helical" evidence="1">
    <location>
        <begin position="118"/>
        <end position="136"/>
    </location>
</feature>
<dbReference type="Pfam" id="PF00892">
    <property type="entry name" value="EamA"/>
    <property type="match status" value="1"/>
</dbReference>
<name>A0A2A2FBM8_9EURY</name>
<dbReference type="SUPFAM" id="SSF103481">
    <property type="entry name" value="Multidrug resistance efflux transporter EmrE"/>
    <property type="match status" value="1"/>
</dbReference>
<proteinExistence type="predicted"/>
<dbReference type="RefSeq" id="WP_095637479.1">
    <property type="nucleotide sequence ID" value="NZ_NSKC01000008.1"/>
</dbReference>
<feature type="domain" description="EamA" evidence="2">
    <location>
        <begin position="6"/>
        <end position="136"/>
    </location>
</feature>
<sequence length="137" mass="13478">MNHVVGLALLGAVAWGFWAIFADVATRSMAPEAAMIVSYTVGIGVAGLYVLYRGTTVLGNDPTAIGIAALAGVASGIGAVSYYAALQTGASSVATTITALYFVVAAVLGVAVLGESLALSDIAGIGAAVVAVVLIAY</sequence>
<dbReference type="EMBL" id="NSKC01000008">
    <property type="protein sequence ID" value="PAU82866.1"/>
    <property type="molecule type" value="Genomic_DNA"/>
</dbReference>
<evidence type="ECO:0000259" key="2">
    <source>
        <dbReference type="Pfam" id="PF00892"/>
    </source>
</evidence>
<keyword evidence="1" id="KW-0472">Membrane</keyword>